<proteinExistence type="predicted"/>
<name>A0A238LL53_9RHOB</name>
<evidence type="ECO:0008006" key="3">
    <source>
        <dbReference type="Google" id="ProtNLM"/>
    </source>
</evidence>
<evidence type="ECO:0000313" key="2">
    <source>
        <dbReference type="Proteomes" id="UP000201613"/>
    </source>
</evidence>
<dbReference type="Proteomes" id="UP000201613">
    <property type="component" value="Unassembled WGS sequence"/>
</dbReference>
<gene>
    <name evidence="1" type="ORF">LOM8899_04438</name>
</gene>
<sequence>MSRKSAPDVAVAAQSVTTIDLENYRLDLVRKPGPTLVVTFEPMTACLRNPSRDRPGWSAKFLRCRPESVLYIKPQQPNWYRRPDLFDWIEAEHALFSGFDRVVLMGGSMGGYGALAFARAMRATEVLSLNPQTTLARDLVPWETRFALGRAEDWTGRYRDAAETTQGDVYVIADRYEKNDFMQVDRLRGHHFANFPFVGHKVPAWLQQLDALKPVSLAVLDGLPPAEVQATIHGAIRQRRKLERWWAGVANIAGKHGKRDLLARFVTPEAIEAAIPMKPDSAMLRRLQADLYRLVAQNQQHAPEKAAYWQERAAVTEAEV</sequence>
<reference evidence="1 2" key="1">
    <citation type="submission" date="2017-05" db="EMBL/GenBank/DDBJ databases">
        <authorList>
            <person name="Song R."/>
            <person name="Chenine A.L."/>
            <person name="Ruprecht R.M."/>
        </authorList>
    </citation>
    <scope>NUCLEOTIDE SEQUENCE [LARGE SCALE GENOMIC DNA]</scope>
    <source>
        <strain evidence="1 2">CECT 8899</strain>
    </source>
</reference>
<dbReference type="SUPFAM" id="SSF53474">
    <property type="entry name" value="alpha/beta-Hydrolases"/>
    <property type="match status" value="1"/>
</dbReference>
<accession>A0A238LL53</accession>
<organism evidence="1 2">
    <name type="scientific">Flavimaricola marinus</name>
    <dbReference type="NCBI Taxonomy" id="1819565"/>
    <lineage>
        <taxon>Bacteria</taxon>
        <taxon>Pseudomonadati</taxon>
        <taxon>Pseudomonadota</taxon>
        <taxon>Alphaproteobacteria</taxon>
        <taxon>Rhodobacterales</taxon>
        <taxon>Paracoccaceae</taxon>
        <taxon>Flavimaricola</taxon>
    </lineage>
</organism>
<keyword evidence="2" id="KW-1185">Reference proteome</keyword>
<dbReference type="AlphaFoldDB" id="A0A238LL53"/>
<evidence type="ECO:0000313" key="1">
    <source>
        <dbReference type="EMBL" id="SMY10263.1"/>
    </source>
</evidence>
<dbReference type="EMBL" id="FXZK01000023">
    <property type="protein sequence ID" value="SMY10263.1"/>
    <property type="molecule type" value="Genomic_DNA"/>
</dbReference>
<dbReference type="InterPro" id="IPR029058">
    <property type="entry name" value="AB_hydrolase_fold"/>
</dbReference>
<protein>
    <recommendedName>
        <fullName evidence="3">Alpha/beta hydrolase family protein</fullName>
    </recommendedName>
</protein>
<dbReference type="Gene3D" id="3.40.50.1820">
    <property type="entry name" value="alpha/beta hydrolase"/>
    <property type="match status" value="1"/>
</dbReference>
<dbReference type="OrthoDB" id="1997677at2"/>